<protein>
    <submittedName>
        <fullName evidence="2">Uncharacterized protein</fullName>
    </submittedName>
</protein>
<keyword evidence="3" id="KW-1185">Reference proteome</keyword>
<feature type="region of interest" description="Disordered" evidence="1">
    <location>
        <begin position="438"/>
        <end position="470"/>
    </location>
</feature>
<proteinExistence type="predicted"/>
<accession>A0ABS2W039</accession>
<reference evidence="2 3" key="1">
    <citation type="submission" date="2021-02" db="EMBL/GenBank/DDBJ databases">
        <title>Whole genome sequencing of Streptomyces actuosus VRA1.</title>
        <authorList>
            <person name="Sen G."/>
            <person name="Sen A."/>
        </authorList>
    </citation>
    <scope>NUCLEOTIDE SEQUENCE [LARGE SCALE GENOMIC DNA]</scope>
    <source>
        <strain evidence="2 3">VRA1</strain>
    </source>
</reference>
<name>A0ABS2W039_STRAS</name>
<dbReference type="EMBL" id="JAFFZS010000040">
    <property type="protein sequence ID" value="MBN0048495.1"/>
    <property type="molecule type" value="Genomic_DNA"/>
</dbReference>
<evidence type="ECO:0000313" key="2">
    <source>
        <dbReference type="EMBL" id="MBN0048495.1"/>
    </source>
</evidence>
<dbReference type="Proteomes" id="UP000788262">
    <property type="component" value="Unassembled WGS sequence"/>
</dbReference>
<dbReference type="RefSeq" id="WP_205386624.1">
    <property type="nucleotide sequence ID" value="NZ_JAFFZS010000040.1"/>
</dbReference>
<evidence type="ECO:0000256" key="1">
    <source>
        <dbReference type="SAM" id="MobiDB-lite"/>
    </source>
</evidence>
<gene>
    <name evidence="2" type="ORF">JS756_31235</name>
</gene>
<organism evidence="2 3">
    <name type="scientific">Streptomyces actuosus</name>
    <dbReference type="NCBI Taxonomy" id="1885"/>
    <lineage>
        <taxon>Bacteria</taxon>
        <taxon>Bacillati</taxon>
        <taxon>Actinomycetota</taxon>
        <taxon>Actinomycetes</taxon>
        <taxon>Kitasatosporales</taxon>
        <taxon>Streptomycetaceae</taxon>
        <taxon>Streptomyces</taxon>
    </lineage>
</organism>
<comment type="caution">
    <text evidence="2">The sequence shown here is derived from an EMBL/GenBank/DDBJ whole genome shotgun (WGS) entry which is preliminary data.</text>
</comment>
<evidence type="ECO:0000313" key="3">
    <source>
        <dbReference type="Proteomes" id="UP000788262"/>
    </source>
</evidence>
<feature type="compositionally biased region" description="Low complexity" evidence="1">
    <location>
        <begin position="440"/>
        <end position="449"/>
    </location>
</feature>
<sequence>MSRATLFVESFDSVRTGSTSSEAHLIQPQLEALASLLMGRKLAVANTYAFDSASFLEFAGVILDALQVSAGPMPEEDRQRLSPFELRVWAPGAAPGGVSLLGAAADQLRRSGGARKFVLSAWPEIDDQPDAREEMARLLDTLRRGDTLPPLLPGFLRDGTMGRQFETFRRLYALAGGGRELPCARHRPGYALADHVAGFAAVDDKAMDVLSAAAGVPTELANDIRHAIRTQMGNDPENPHPSINNRSWVHEPDIYAAGPIDLRVQEFVDTLYNAVLAASAEAMDAYLSSPPRVGWERGVQQSNELALAFLRSRQGMDPHGRPALQGQLSRVRDAVGLPSQEQLVIGMSAIFEAYFEHRTTDESLQHAWNQSCERLRYLSGRGGDAWVPAELDDAWQRHLQLLRAMLPGSVKNVSRSMAIEATLAGSAQVYRLDQWIPELSGGASPDPQGSSPPAPPLATGQLYPAESTER</sequence>